<dbReference type="Gene3D" id="3.30.470.20">
    <property type="entry name" value="ATP-grasp fold, B domain"/>
    <property type="match status" value="1"/>
</dbReference>
<organism evidence="6 7">
    <name type="scientific">Polymorphospora lycopeni</name>
    <dbReference type="NCBI Taxonomy" id="3140240"/>
    <lineage>
        <taxon>Bacteria</taxon>
        <taxon>Bacillati</taxon>
        <taxon>Actinomycetota</taxon>
        <taxon>Actinomycetes</taxon>
        <taxon>Micromonosporales</taxon>
        <taxon>Micromonosporaceae</taxon>
        <taxon>Polymorphospora</taxon>
    </lineage>
</organism>
<protein>
    <submittedName>
        <fullName evidence="6">Biotin carboxylase</fullName>
    </submittedName>
</protein>
<dbReference type="PANTHER" id="PTHR43585">
    <property type="entry name" value="FUMIPYRROLE BIOSYNTHESIS PROTEIN C"/>
    <property type="match status" value="1"/>
</dbReference>
<dbReference type="InterPro" id="IPR013815">
    <property type="entry name" value="ATP_grasp_subdomain_1"/>
</dbReference>
<comment type="caution">
    <text evidence="6">The sequence shown here is derived from an EMBL/GenBank/DDBJ whole genome shotgun (WGS) entry which is preliminary data.</text>
</comment>
<dbReference type="InterPro" id="IPR040570">
    <property type="entry name" value="LAL_C2"/>
</dbReference>
<dbReference type="Gene3D" id="3.40.50.20">
    <property type="match status" value="1"/>
</dbReference>
<dbReference type="Gene3D" id="3.30.1490.20">
    <property type="entry name" value="ATP-grasp fold, A domain"/>
    <property type="match status" value="1"/>
</dbReference>
<dbReference type="Pfam" id="PF18603">
    <property type="entry name" value="LAL_C2"/>
    <property type="match status" value="1"/>
</dbReference>
<reference evidence="6 7" key="1">
    <citation type="submission" date="2024-04" db="EMBL/GenBank/DDBJ databases">
        <title>Polymorphospora sp. isolated from Baiyangdian Lake in Xiong'an New Area.</title>
        <authorList>
            <person name="Zhang X."/>
            <person name="Liu J."/>
        </authorList>
    </citation>
    <scope>NUCLEOTIDE SEQUENCE [LARGE SCALE GENOMIC DNA]</scope>
    <source>
        <strain evidence="6 7">2-325</strain>
    </source>
</reference>
<dbReference type="InterPro" id="IPR052032">
    <property type="entry name" value="ATP-dep_AA_Ligase"/>
</dbReference>
<keyword evidence="7" id="KW-1185">Reference proteome</keyword>
<keyword evidence="3 4" id="KW-0067">ATP-binding</keyword>
<evidence type="ECO:0000313" key="7">
    <source>
        <dbReference type="Proteomes" id="UP001582793"/>
    </source>
</evidence>
<gene>
    <name evidence="6" type="ORF">AAFH96_21450</name>
</gene>
<accession>A0ABV5CUH8</accession>
<dbReference type="PANTHER" id="PTHR43585:SF2">
    <property type="entry name" value="ATP-GRASP ENZYME FSQD"/>
    <property type="match status" value="1"/>
</dbReference>
<dbReference type="RefSeq" id="WP_375735380.1">
    <property type="nucleotide sequence ID" value="NZ_JBCGDC010000065.1"/>
</dbReference>
<dbReference type="Proteomes" id="UP001582793">
    <property type="component" value="Unassembled WGS sequence"/>
</dbReference>
<name>A0ABV5CUH8_9ACTN</name>
<evidence type="ECO:0000259" key="5">
    <source>
        <dbReference type="PROSITE" id="PS50975"/>
    </source>
</evidence>
<keyword evidence="1" id="KW-0436">Ligase</keyword>
<evidence type="ECO:0000256" key="4">
    <source>
        <dbReference type="PROSITE-ProRule" id="PRU00409"/>
    </source>
</evidence>
<keyword evidence="2 4" id="KW-0547">Nucleotide-binding</keyword>
<feature type="domain" description="ATP-grasp" evidence="5">
    <location>
        <begin position="115"/>
        <end position="314"/>
    </location>
</feature>
<dbReference type="PROSITE" id="PS50975">
    <property type="entry name" value="ATP_GRASP"/>
    <property type="match status" value="1"/>
</dbReference>
<dbReference type="SUPFAM" id="SSF56059">
    <property type="entry name" value="Glutathione synthetase ATP-binding domain-like"/>
    <property type="match status" value="1"/>
</dbReference>
<sequence>MTTLLIGHAPQLLRDHHHPPRSVLLVETPQTIARRGLYRAPADHAAVAAVVPVRRLETETVLSALTAFAPDAAVDRVVPGTEAGVLAAAGVARFLSLPGAGLRAATVFRDKIALRETAVEAGLCQPAWAEVTPATDLRAVCAELGGDGFVLKPAAAADRVGVTYFDPAADPAAAWHETTTAVPPGNGRRRTRYLVEQRLTGAGVGVQCLVHDGEIVFTAVTDRHRQPGGHPAEIGHQVPGPRGSAQRDRLTTSMRRLVEAAGLGYGILHGDWILTDQGPALLGCAARIPGDRIMELLELAYESPLTAHYLELMAGNRPTPPRDATRGAAIRYLTADPGTVREVIGATDAGGLAGVHGLVVDATYGRRIGPARPAGNRVGYVVTTGPGADDAWDLAGQAAGLVKIAVR</sequence>
<evidence type="ECO:0000256" key="2">
    <source>
        <dbReference type="ARBA" id="ARBA00022741"/>
    </source>
</evidence>
<dbReference type="EMBL" id="JBCGDC010000065">
    <property type="protein sequence ID" value="MFB6395654.1"/>
    <property type="molecule type" value="Genomic_DNA"/>
</dbReference>
<evidence type="ECO:0000256" key="1">
    <source>
        <dbReference type="ARBA" id="ARBA00022598"/>
    </source>
</evidence>
<dbReference type="InterPro" id="IPR011761">
    <property type="entry name" value="ATP-grasp"/>
</dbReference>
<proteinExistence type="predicted"/>
<evidence type="ECO:0000256" key="3">
    <source>
        <dbReference type="ARBA" id="ARBA00022840"/>
    </source>
</evidence>
<evidence type="ECO:0000313" key="6">
    <source>
        <dbReference type="EMBL" id="MFB6395654.1"/>
    </source>
</evidence>